<dbReference type="PANTHER" id="PTHR24198:SF165">
    <property type="entry name" value="ANKYRIN REPEAT-CONTAINING PROTEIN-RELATED"/>
    <property type="match status" value="1"/>
</dbReference>
<dbReference type="Pfam" id="PF12796">
    <property type="entry name" value="Ank_2"/>
    <property type="match status" value="4"/>
</dbReference>
<proteinExistence type="predicted"/>
<evidence type="ECO:0000256" key="3">
    <source>
        <dbReference type="ARBA" id="ARBA00023242"/>
    </source>
</evidence>
<organism evidence="7 8">
    <name type="scientific">Colletotrichum lupini</name>
    <dbReference type="NCBI Taxonomy" id="145971"/>
    <lineage>
        <taxon>Eukaryota</taxon>
        <taxon>Fungi</taxon>
        <taxon>Dikarya</taxon>
        <taxon>Ascomycota</taxon>
        <taxon>Pezizomycotina</taxon>
        <taxon>Sordariomycetes</taxon>
        <taxon>Hypocreomycetidae</taxon>
        <taxon>Glomerellales</taxon>
        <taxon>Glomerellaceae</taxon>
        <taxon>Colletotrichum</taxon>
        <taxon>Colletotrichum acutatum species complex</taxon>
    </lineage>
</organism>
<dbReference type="SMART" id="SM00248">
    <property type="entry name" value="ANK"/>
    <property type="match status" value="13"/>
</dbReference>
<dbReference type="Gene3D" id="4.10.240.10">
    <property type="entry name" value="Zn(2)-C6 fungal-type DNA-binding domain"/>
    <property type="match status" value="1"/>
</dbReference>
<dbReference type="Pfam" id="PF13679">
    <property type="entry name" value="Methyltransf_32"/>
    <property type="match status" value="1"/>
</dbReference>
<dbReference type="Gene3D" id="1.25.40.20">
    <property type="entry name" value="Ankyrin repeat-containing domain"/>
    <property type="match status" value="3"/>
</dbReference>
<feature type="region of interest" description="Disordered" evidence="5">
    <location>
        <begin position="46"/>
        <end position="65"/>
    </location>
</feature>
<evidence type="ECO:0000313" key="7">
    <source>
        <dbReference type="EMBL" id="UQC79296.1"/>
    </source>
</evidence>
<dbReference type="Gene3D" id="3.40.50.300">
    <property type="entry name" value="P-loop containing nucleotide triphosphate hydrolases"/>
    <property type="match status" value="1"/>
</dbReference>
<dbReference type="GO" id="GO:0000981">
    <property type="term" value="F:DNA-binding transcription factor activity, RNA polymerase II-specific"/>
    <property type="evidence" value="ECO:0007669"/>
    <property type="project" value="InterPro"/>
</dbReference>
<dbReference type="InterPro" id="IPR036770">
    <property type="entry name" value="Ankyrin_rpt-contain_sf"/>
</dbReference>
<keyword evidence="3" id="KW-0539">Nucleus</keyword>
<protein>
    <recommendedName>
        <fullName evidence="6">Zn(2)-C6 fungal-type domain-containing protein</fullName>
    </recommendedName>
</protein>
<sequence>MRQTLRRSCAACAKSKHSCDLRTPRCSRCIKRKVLCAYANEPLTAAPAASGSAPGGSATSSPGPPLDGSGALTNYRFGSLDPFDSYPQTRLPRQQVQRLIHSFLHKIAFEYYPLDLNATSNPFLVSWWPLALGDPALFHVSLQTACLDEELLAQKGFQSSEILMADSVALLRRKVQDDSMAIQDGTMNSVITLAAIEFGKGNIQVSKMHVDGVKRLVNMRGGINSVRQTSPLTARMVSWVSMIVTGLPQFETQNDVGIGDGVPTPPEWQIDPTILDSDLSHLGDVEIENEVENVLIRLRSIFRRAQKAPLQPTRLHDLSCFVIHRLLLSTPEVVEPHSASSETIRLATILYIFIIQGPTYYSHAVIFNTIVNRLMESLAELVPYAHSSNSLFVWLLTVGMVASQGTQHYTWLTGLARDFVALAQVKSWVSVLACLRSVLWLDIVHGEDIFRPHWETIFGLLTEHNAKLVNIMQADEAFRSKYAFYLAVGSAINRINCGEPGLAVSRDHVACYLDRGDKQHPTWTKSIRSIFLESSKRLLLAVHLRNETLTDSTLLKQSRWLADLSSACWTQLDHAICTGKGRRLAAYKRPRIEFIVSIGQQEDSKGHWAVQPHFPLIEILPPHGSETMGLSLKKKLKDFIRGPKKDDAPKEPLHAHPSPRQQAGALAEKAPSSCTTDSSGTAQSISASEPSNTLQEDTRDEPTAKLMPSQNSEGSIRQLWDVAYQNLRNQEESLVQEFEDQICGNLAAGLGVGVRSHAGTKDWLATILKHKMDQVNRESWKLKFGSSEVEVQDVVKPVLAVVDWANDFVAKALVSNPYASIAWSGVSLLLPLLLNPLDQAAALAKGLEHISSLIVRSSMWEDLYVRRYESKTSEASPEPHAAYRLVLERLYREILKFQIVCYRYHNHKTASRMALDSVKHHDWEELLEQIKYHETEFDKVSNHVRDQAYTDEWEIAEARHQKAMNQWERIGTDVSDLRRRIEEIQNDEKRKELLNWLCTVDPSVQYNAARSKHRSGTCEWLIQDNEDFKTWETAPKSFLWLNGKAGSGKSILSSSVIKNLKEKSEENPQVALAYYFFSFGNLEQQKVTVMLSSLIGQFCARRPDTPQPIKELESFIIKRERPDTETLENALRAAVRGFSAAYIVVDALDECPILDGERTRLMDCLSKIISKMPDNLHIFYLSLYIDATLATGTYKLWPPEIKTEAKESLLAKADGMFQYLVSQFEVLQKLNSREKIRSELRNLPSGLDATYNRLLLDLDPNFQPQILDSLKWLAFSSRPLCLAELAEIFIFRPGAVIDLKEERLFAPEGVLRYFSSLVTTEPEERYHNGRRKTTTGVRLAHFTVKEYLISNRIEQSPAKQFWFTERNAHLHIAHCCLSYHVSQSAEAEEHHDGLLLKRYAIDNWVRHLDLVPRHEWSSEVVRLAERALSTCSNSLNLLIWKMPLSYDTKLAYWCTWKEQINMQQRPYCYTAGLGSLNLTKLLLRGASRASMYSVQEDLNLTLRVAAKAGYHDIVQFILALCAGDKARDAITVGPLQAAAYQGHLAIISLLLDSGADINAYDDEFGSALKAAAMGNQSTALQLLLSRGADVRTAGCLLSCWISAYDENYINVPENTEVLQLLLDGGADINSKCARHGSPLNQAIKRWLSQKTRSFFDFVVGHGADITLDDGRDGTPLQAACLPPTKLTGRRAGNASRSIAVIEALLDMGADVNGQGGECGNALQVACCGRYRHTSVISLLLDRGAEINQLGGRYGTALHAACSKAGPELVNFLLDKGADPAVEGGEFGSVLQAACSNYNLDYRLGIVKKLVEQGVDINAVGGKFGSVLQAAASDDGSNSFKGGREDVETFLLSKGAEVNMQGGIYGTALQGACDRGKMGAIRLLLSHGADVNVEGGKYGTALQAACAGQLWGKDYYGMARLLIEHGANVHVQGGLFGSAWHAAATDPGWSDNTKTMRLLLDHGIDIDSIGRPHGTALQAALEILGHHDSLVPRLRLLLERGADVNLGSGQYGFPLQSACVAPSIYGYEVSIYGLIYLLENCPEINVNMTGGLFGTALQAATSQGKTKGVELLLQKGADTNIRGGKYRSALNAAIFKGYWDLVEILLDAGAKPDFYHLSEPDEEWLESIGSEDGKGAVDRYRKFWEIETLKLSQGKALLQSTAISLKRKKSFIGLICKLLSTLPQHNINKATHTYQSMIALPNSYNSIDEYAKDLSEFMGAPLVRQITGDIHVNDSLIYNAWDALPVEWTSWWKSFPDHRIAQQDLIDSIEELGPSSLANEEANESQRHQQLPDRPDSLSKWLESIRSLALPRDQRPGKTIALPEILTSRMKTKKIAEVSTAAAYIHNVCQTNNITHIIDMGSGQGYLSIALAYLFPELRVLAIDGSESQIAASEACAASLGIPESRIQHMRRYIDGTPPLADEMAAWAEDEKCMLVGLHACGNLSEHMLRYFTTVPFIVCLGAVGCCYNHIVPRSASCPDGFPISAKMRDRNVTLSATALMTGCQAPNNWERADPSKAESTYSKRRFYRALLEKIFHDKGVELDKEDRPVWGVRKGDMDSFNAFARRAMGCLNVDESKISDADLLAYEERYRGYEGRVAILWTLSVLCCKVVESVIALDRYLFLTENGGQHVDVVPIFDYAISPRNLMLVADKT</sequence>
<feature type="region of interest" description="Disordered" evidence="5">
    <location>
        <begin position="641"/>
        <end position="712"/>
    </location>
</feature>
<dbReference type="Proteomes" id="UP000830671">
    <property type="component" value="Chromosome 3"/>
</dbReference>
<dbReference type="PROSITE" id="PS50297">
    <property type="entry name" value="ANK_REP_REGION"/>
    <property type="match status" value="2"/>
</dbReference>
<dbReference type="Gene3D" id="3.40.50.150">
    <property type="entry name" value="Vaccinia Virus protein VP39"/>
    <property type="match status" value="1"/>
</dbReference>
<dbReference type="InterPro" id="IPR002110">
    <property type="entry name" value="Ankyrin_rpt"/>
</dbReference>
<evidence type="ECO:0000256" key="1">
    <source>
        <dbReference type="ARBA" id="ARBA00022737"/>
    </source>
</evidence>
<evidence type="ECO:0000313" key="8">
    <source>
        <dbReference type="Proteomes" id="UP000830671"/>
    </source>
</evidence>
<dbReference type="Pfam" id="PF11951">
    <property type="entry name" value="Fungal_trans_2"/>
    <property type="match status" value="1"/>
</dbReference>
<dbReference type="KEGG" id="clup:CLUP02_04775"/>
<keyword evidence="1" id="KW-0677">Repeat</keyword>
<dbReference type="PROSITE" id="PS50088">
    <property type="entry name" value="ANK_REPEAT"/>
    <property type="match status" value="4"/>
</dbReference>
<keyword evidence="8" id="KW-1185">Reference proteome</keyword>
<dbReference type="SUPFAM" id="SSF53335">
    <property type="entry name" value="S-adenosyl-L-methionine-dependent methyltransferases"/>
    <property type="match status" value="1"/>
</dbReference>
<feature type="repeat" description="ANK" evidence="4">
    <location>
        <begin position="1866"/>
        <end position="1895"/>
    </location>
</feature>
<dbReference type="PROSITE" id="PS50048">
    <property type="entry name" value="ZN2_CY6_FUNGAL_2"/>
    <property type="match status" value="1"/>
</dbReference>
<dbReference type="SUPFAM" id="SSF57701">
    <property type="entry name" value="Zn2/Cys6 DNA-binding domain"/>
    <property type="match status" value="1"/>
</dbReference>
<dbReference type="InterPro" id="IPR031359">
    <property type="entry name" value="NACHT_N"/>
</dbReference>
<dbReference type="InterPro" id="IPR021858">
    <property type="entry name" value="Fun_TF"/>
</dbReference>
<feature type="repeat" description="ANK" evidence="4">
    <location>
        <begin position="1752"/>
        <end position="1784"/>
    </location>
</feature>
<dbReference type="EMBL" id="CP019475">
    <property type="protein sequence ID" value="UQC79296.1"/>
    <property type="molecule type" value="Genomic_DNA"/>
</dbReference>
<evidence type="ECO:0000256" key="2">
    <source>
        <dbReference type="ARBA" id="ARBA00023043"/>
    </source>
</evidence>
<dbReference type="PROSITE" id="PS00463">
    <property type="entry name" value="ZN2_CY6_FUNGAL_1"/>
    <property type="match status" value="1"/>
</dbReference>
<evidence type="ECO:0000259" key="6">
    <source>
        <dbReference type="PROSITE" id="PS50048"/>
    </source>
</evidence>
<dbReference type="Pfam" id="PF17100">
    <property type="entry name" value="NACHT_N"/>
    <property type="match status" value="1"/>
</dbReference>
<dbReference type="InterPro" id="IPR056884">
    <property type="entry name" value="NPHP3-like_N"/>
</dbReference>
<dbReference type="CDD" id="cd00067">
    <property type="entry name" value="GAL4"/>
    <property type="match status" value="1"/>
</dbReference>
<evidence type="ECO:0000256" key="5">
    <source>
        <dbReference type="SAM" id="MobiDB-lite"/>
    </source>
</evidence>
<reference evidence="7" key="1">
    <citation type="journal article" date="2021" name="Mol. Plant Microbe Interact.">
        <title>Complete Genome Sequence of the Plant-Pathogenic Fungus Colletotrichum lupini.</title>
        <authorList>
            <person name="Baroncelli R."/>
            <person name="Pensec F."/>
            <person name="Da Lio D."/>
            <person name="Boufleur T."/>
            <person name="Vicente I."/>
            <person name="Sarrocco S."/>
            <person name="Picot A."/>
            <person name="Baraldi E."/>
            <person name="Sukno S."/>
            <person name="Thon M."/>
            <person name="Le Floch G."/>
        </authorList>
    </citation>
    <scope>NUCLEOTIDE SEQUENCE</scope>
    <source>
        <strain evidence="7">IMI 504893</strain>
    </source>
</reference>
<feature type="repeat" description="ANK" evidence="4">
    <location>
        <begin position="2054"/>
        <end position="2083"/>
    </location>
</feature>
<name>A0A9Q8WDL9_9PEZI</name>
<dbReference type="SUPFAM" id="SSF48403">
    <property type="entry name" value="Ankyrin repeat"/>
    <property type="match status" value="2"/>
</dbReference>
<feature type="repeat" description="ANK" evidence="4">
    <location>
        <begin position="1534"/>
        <end position="1562"/>
    </location>
</feature>
<dbReference type="InterPro" id="IPR027417">
    <property type="entry name" value="P-loop_NTPase"/>
</dbReference>
<dbReference type="GeneID" id="73338796"/>
<feature type="compositionally biased region" description="Low complexity" evidence="5">
    <location>
        <begin position="46"/>
        <end position="61"/>
    </location>
</feature>
<keyword evidence="2 4" id="KW-0040">ANK repeat</keyword>
<evidence type="ECO:0000256" key="4">
    <source>
        <dbReference type="PROSITE-ProRule" id="PRU00023"/>
    </source>
</evidence>
<dbReference type="InterPro" id="IPR029063">
    <property type="entry name" value="SAM-dependent_MTases_sf"/>
</dbReference>
<dbReference type="Pfam" id="PF00172">
    <property type="entry name" value="Zn_clus"/>
    <property type="match status" value="1"/>
</dbReference>
<accession>A0A9Q8WDL9</accession>
<feature type="compositionally biased region" description="Polar residues" evidence="5">
    <location>
        <begin position="672"/>
        <end position="695"/>
    </location>
</feature>
<feature type="compositionally biased region" description="Basic and acidic residues" evidence="5">
    <location>
        <begin position="641"/>
        <end position="654"/>
    </location>
</feature>
<dbReference type="GO" id="GO:0008270">
    <property type="term" value="F:zinc ion binding"/>
    <property type="evidence" value="ECO:0007669"/>
    <property type="project" value="InterPro"/>
</dbReference>
<gene>
    <name evidence="7" type="ORF">CLUP02_04775</name>
</gene>
<dbReference type="RefSeq" id="XP_049140929.1">
    <property type="nucleotide sequence ID" value="XM_049283786.1"/>
</dbReference>
<dbReference type="Pfam" id="PF24883">
    <property type="entry name" value="NPHP3_N"/>
    <property type="match status" value="1"/>
</dbReference>
<dbReference type="InterPro" id="IPR036864">
    <property type="entry name" value="Zn2-C6_fun-type_DNA-bd_sf"/>
</dbReference>
<feature type="domain" description="Zn(2)-C6 fungal-type" evidence="6">
    <location>
        <begin position="8"/>
        <end position="38"/>
    </location>
</feature>
<dbReference type="InterPro" id="IPR025714">
    <property type="entry name" value="Methyltranfer_dom"/>
</dbReference>
<dbReference type="InterPro" id="IPR001138">
    <property type="entry name" value="Zn2Cys6_DnaBD"/>
</dbReference>
<dbReference type="SMART" id="SM00066">
    <property type="entry name" value="GAL4"/>
    <property type="match status" value="1"/>
</dbReference>
<dbReference type="PANTHER" id="PTHR24198">
    <property type="entry name" value="ANKYRIN REPEAT AND PROTEIN KINASE DOMAIN-CONTAINING PROTEIN"/>
    <property type="match status" value="1"/>
</dbReference>